<dbReference type="EMBL" id="WCRY01000047">
    <property type="protein sequence ID" value="KAB4470591.1"/>
    <property type="molecule type" value="Genomic_DNA"/>
</dbReference>
<protein>
    <submittedName>
        <fullName evidence="1">Uncharacterized protein</fullName>
    </submittedName>
</protein>
<name>A0A139K8G0_BACT4</name>
<dbReference type="Proteomes" id="UP000436858">
    <property type="component" value="Unassembled WGS sequence"/>
</dbReference>
<evidence type="ECO:0000313" key="2">
    <source>
        <dbReference type="Proteomes" id="UP000436858"/>
    </source>
</evidence>
<proteinExistence type="predicted"/>
<dbReference type="OMA" id="YDEWFKS"/>
<gene>
    <name evidence="1" type="ORF">GAN91_26250</name>
</gene>
<sequence length="150" mass="17050">MILLLLHSKKLKKEKIMRKIVILLGIILFMIACEKGNEEVREAKVVVVVYDENGKIATGIPVKMYNEKDYKVFEKDNLTLPTAVARTNESGIATFILPQEEWFAAQSQRFFTFVVQEGGGPDNYQIWSSGRTVEAGKVVKIEIRLTQFPN</sequence>
<evidence type="ECO:0000313" key="1">
    <source>
        <dbReference type="EMBL" id="KAB4470591.1"/>
    </source>
</evidence>
<reference evidence="1 2" key="1">
    <citation type="journal article" date="2019" name="Nat. Med.">
        <title>A library of human gut bacterial isolates paired with longitudinal multiomics data enables mechanistic microbiome research.</title>
        <authorList>
            <person name="Poyet M."/>
            <person name="Groussin M."/>
            <person name="Gibbons S.M."/>
            <person name="Avila-Pacheco J."/>
            <person name="Jiang X."/>
            <person name="Kearney S.M."/>
            <person name="Perrotta A.R."/>
            <person name="Berdy B."/>
            <person name="Zhao S."/>
            <person name="Lieberman T.D."/>
            <person name="Swanson P.K."/>
            <person name="Smith M."/>
            <person name="Roesemann S."/>
            <person name="Alexander J.E."/>
            <person name="Rich S.A."/>
            <person name="Livny J."/>
            <person name="Vlamakis H."/>
            <person name="Clish C."/>
            <person name="Bullock K."/>
            <person name="Deik A."/>
            <person name="Scott J."/>
            <person name="Pierce K.A."/>
            <person name="Xavier R.J."/>
            <person name="Alm E.J."/>
        </authorList>
    </citation>
    <scope>NUCLEOTIDE SEQUENCE [LARGE SCALE GENOMIC DNA]</scope>
    <source>
        <strain evidence="1 2">BIOML-A162</strain>
    </source>
</reference>
<dbReference type="AlphaFoldDB" id="A0A139K8G0"/>
<accession>A0A139K8G0</accession>
<organism evidence="1 2">
    <name type="scientific">Bacteroides thetaiotaomicron</name>
    <dbReference type="NCBI Taxonomy" id="818"/>
    <lineage>
        <taxon>Bacteria</taxon>
        <taxon>Pseudomonadati</taxon>
        <taxon>Bacteroidota</taxon>
        <taxon>Bacteroidia</taxon>
        <taxon>Bacteroidales</taxon>
        <taxon>Bacteroidaceae</taxon>
        <taxon>Bacteroides</taxon>
    </lineage>
</organism>
<comment type="caution">
    <text evidence="1">The sequence shown here is derived from an EMBL/GenBank/DDBJ whole genome shotgun (WGS) entry which is preliminary data.</text>
</comment>